<evidence type="ECO:0000313" key="4">
    <source>
        <dbReference type="EMBL" id="HIZ07806.1"/>
    </source>
</evidence>
<comment type="caution">
    <text evidence="4">The sequence shown here is derived from an EMBL/GenBank/DDBJ whole genome shotgun (WGS) entry which is preliminary data.</text>
</comment>
<evidence type="ECO:0000256" key="2">
    <source>
        <dbReference type="SAM" id="MobiDB-lite"/>
    </source>
</evidence>
<name>A0A9D2D3K3_9FIRM</name>
<reference evidence="4" key="1">
    <citation type="journal article" date="2021" name="PeerJ">
        <title>Extensive microbial diversity within the chicken gut microbiome revealed by metagenomics and culture.</title>
        <authorList>
            <person name="Gilroy R."/>
            <person name="Ravi A."/>
            <person name="Getino M."/>
            <person name="Pursley I."/>
            <person name="Horton D.L."/>
            <person name="Alikhan N.F."/>
            <person name="Baker D."/>
            <person name="Gharbi K."/>
            <person name="Hall N."/>
            <person name="Watson M."/>
            <person name="Adriaenssens E.M."/>
            <person name="Foster-Nyarko E."/>
            <person name="Jarju S."/>
            <person name="Secka A."/>
            <person name="Antonio M."/>
            <person name="Oren A."/>
            <person name="Chaudhuri R.R."/>
            <person name="La Ragione R."/>
            <person name="Hildebrand F."/>
            <person name="Pallen M.J."/>
        </authorList>
    </citation>
    <scope>NUCLEOTIDE SEQUENCE</scope>
    <source>
        <strain evidence="4">CHK192-9172</strain>
    </source>
</reference>
<accession>A0A9D2D3K3</accession>
<dbReference type="GO" id="GO:0003700">
    <property type="term" value="F:DNA-binding transcription factor activity"/>
    <property type="evidence" value="ECO:0007669"/>
    <property type="project" value="InterPro"/>
</dbReference>
<dbReference type="SUPFAM" id="SSF46955">
    <property type="entry name" value="Putative DNA-binding domain"/>
    <property type="match status" value="1"/>
</dbReference>
<dbReference type="PANTHER" id="PTHR30204">
    <property type="entry name" value="REDOX-CYCLING DRUG-SENSING TRANSCRIPTIONAL ACTIVATOR SOXR"/>
    <property type="match status" value="1"/>
</dbReference>
<protein>
    <submittedName>
        <fullName evidence="4">Helix-turn-helix domain-containing protein</fullName>
    </submittedName>
</protein>
<dbReference type="InterPro" id="IPR000551">
    <property type="entry name" value="MerR-type_HTH_dom"/>
</dbReference>
<evidence type="ECO:0000259" key="3">
    <source>
        <dbReference type="PROSITE" id="PS50937"/>
    </source>
</evidence>
<dbReference type="Gene3D" id="1.10.1660.10">
    <property type="match status" value="1"/>
</dbReference>
<feature type="compositionally biased region" description="Basic and acidic residues" evidence="2">
    <location>
        <begin position="160"/>
        <end position="170"/>
    </location>
</feature>
<organism evidence="4 5">
    <name type="scientific">Candidatus Eubacterium avistercoris</name>
    <dbReference type="NCBI Taxonomy" id="2838567"/>
    <lineage>
        <taxon>Bacteria</taxon>
        <taxon>Bacillati</taxon>
        <taxon>Bacillota</taxon>
        <taxon>Clostridia</taxon>
        <taxon>Eubacteriales</taxon>
        <taxon>Eubacteriaceae</taxon>
        <taxon>Eubacterium</taxon>
    </lineage>
</organism>
<dbReference type="AlphaFoldDB" id="A0A9D2D3K3"/>
<reference evidence="4" key="2">
    <citation type="submission" date="2021-04" db="EMBL/GenBank/DDBJ databases">
        <authorList>
            <person name="Gilroy R."/>
        </authorList>
    </citation>
    <scope>NUCLEOTIDE SEQUENCE</scope>
    <source>
        <strain evidence="4">CHK192-9172</strain>
    </source>
</reference>
<feature type="domain" description="HTH merR-type" evidence="3">
    <location>
        <begin position="5"/>
        <end position="73"/>
    </location>
</feature>
<proteinExistence type="predicted"/>
<gene>
    <name evidence="4" type="ORF">IAA08_07725</name>
</gene>
<dbReference type="InterPro" id="IPR047057">
    <property type="entry name" value="MerR_fam"/>
</dbReference>
<dbReference type="EMBL" id="DXCH01000211">
    <property type="protein sequence ID" value="HIZ07806.1"/>
    <property type="molecule type" value="Genomic_DNA"/>
</dbReference>
<evidence type="ECO:0000256" key="1">
    <source>
        <dbReference type="ARBA" id="ARBA00023125"/>
    </source>
</evidence>
<feature type="region of interest" description="Disordered" evidence="2">
    <location>
        <begin position="153"/>
        <end position="206"/>
    </location>
</feature>
<dbReference type="Pfam" id="PF13411">
    <property type="entry name" value="MerR_1"/>
    <property type="match status" value="1"/>
</dbReference>
<feature type="compositionally biased region" description="Basic residues" evidence="2">
    <location>
        <begin position="171"/>
        <end position="187"/>
    </location>
</feature>
<feature type="region of interest" description="Disordered" evidence="2">
    <location>
        <begin position="82"/>
        <end position="104"/>
    </location>
</feature>
<dbReference type="PANTHER" id="PTHR30204:SF96">
    <property type="entry name" value="CHROMOSOME-ANCHORING PROTEIN RACA"/>
    <property type="match status" value="1"/>
</dbReference>
<feature type="compositionally biased region" description="Basic and acidic residues" evidence="2">
    <location>
        <begin position="188"/>
        <end position="206"/>
    </location>
</feature>
<dbReference type="InterPro" id="IPR009061">
    <property type="entry name" value="DNA-bd_dom_put_sf"/>
</dbReference>
<dbReference type="Proteomes" id="UP000824024">
    <property type="component" value="Unassembled WGS sequence"/>
</dbReference>
<sequence>MEEVRYMISDAANLLHVESHVLRYWEEELELEVPRNEMGHRYYTEENIRQFEQIRKLKEEGYQLKAIKMLVHNKNTDAAEKGEVVPKKHKVPQPHGTPTPSLENGMSKLEQFQILMTRIVREAIAENNHELGKEIGTQVGEKVIKEMNYLMREQEEQEEERYRKLDEAIRSRQRRNRRQKKERRSRMKKEDKSKAVRLETKESTAG</sequence>
<dbReference type="GO" id="GO:0003677">
    <property type="term" value="F:DNA binding"/>
    <property type="evidence" value="ECO:0007669"/>
    <property type="project" value="UniProtKB-KW"/>
</dbReference>
<evidence type="ECO:0000313" key="5">
    <source>
        <dbReference type="Proteomes" id="UP000824024"/>
    </source>
</evidence>
<keyword evidence="1" id="KW-0238">DNA-binding</keyword>
<dbReference type="PROSITE" id="PS50937">
    <property type="entry name" value="HTH_MERR_2"/>
    <property type="match status" value="1"/>
</dbReference>
<dbReference type="SMART" id="SM00422">
    <property type="entry name" value="HTH_MERR"/>
    <property type="match status" value="1"/>
</dbReference>